<dbReference type="InterPro" id="IPR029065">
    <property type="entry name" value="Enolase_C-like"/>
</dbReference>
<dbReference type="Gene3D" id="3.30.390.10">
    <property type="entry name" value="Enolase-like, N-terminal domain"/>
    <property type="match status" value="1"/>
</dbReference>
<feature type="domain" description="Enolase C-terminal" evidence="1">
    <location>
        <begin position="222"/>
        <end position="450"/>
    </location>
</feature>
<name>A0A518G3F6_9BACT</name>
<protein>
    <recommendedName>
        <fullName evidence="1">Enolase C-terminal domain-containing protein</fullName>
    </recommendedName>
</protein>
<dbReference type="Pfam" id="PF13378">
    <property type="entry name" value="MR_MLE_C"/>
    <property type="match status" value="1"/>
</dbReference>
<dbReference type="AlphaFoldDB" id="A0A518G3F6"/>
<evidence type="ECO:0000259" key="1">
    <source>
        <dbReference type="Pfam" id="PF13378"/>
    </source>
</evidence>
<dbReference type="Proteomes" id="UP000318017">
    <property type="component" value="Chromosome"/>
</dbReference>
<accession>A0A518G3F6</accession>
<dbReference type="EMBL" id="CP036298">
    <property type="protein sequence ID" value="QDV23115.1"/>
    <property type="molecule type" value="Genomic_DNA"/>
</dbReference>
<organism evidence="2 3">
    <name type="scientific">Aureliella helgolandensis</name>
    <dbReference type="NCBI Taxonomy" id="2527968"/>
    <lineage>
        <taxon>Bacteria</taxon>
        <taxon>Pseudomonadati</taxon>
        <taxon>Planctomycetota</taxon>
        <taxon>Planctomycetia</taxon>
        <taxon>Pirellulales</taxon>
        <taxon>Pirellulaceae</taxon>
        <taxon>Aureliella</taxon>
    </lineage>
</organism>
<evidence type="ECO:0000313" key="3">
    <source>
        <dbReference type="Proteomes" id="UP000318017"/>
    </source>
</evidence>
<dbReference type="KEGG" id="ahel:Q31a_14110"/>
<sequence length="459" mass="51106">MGKSTDISLKTVSNSTRNFVYRQPMKFGGRVVEDVCVLRTEISVTSGSGRKKTIGIGEMTMGNIWAWPSKIPGKVTLKLMLELARRLALRVEEASLSGDPLQITHQIGLLRDKISAEMVAEYKIAEGIPQLAAMVAASPLEAAVHDAFGRSVNQSVYQCMTSEFLNEDLSAYLGEEFVGKYPGEYLSPKPRPTMPLYHLVGALDPLSDADLKTRLDDGWPETLEKWLETDGITHLKIKLDGNNIDWDVGRIVEVTRICEQVSQERNWKLSFDFNEQCPNEDYVLDLLERIERLCNLSYTRLQYIEQPTPRDLKTRTEMTVHRIARLRPVVIDESLIDAESLKLARQRGYTGLALKACKGHSECMIMGAAGAHYNMFTCVQDLTCIGGSFLHSASVASHIPRVAAIEGNGRQYAPAGNAAYMEQYAPMFRVRYGTIPTELLDGPGLGFDWQPLGQDAPAE</sequence>
<dbReference type="RefSeq" id="WP_145075663.1">
    <property type="nucleotide sequence ID" value="NZ_CP036298.1"/>
</dbReference>
<reference evidence="2 3" key="1">
    <citation type="submission" date="2019-02" db="EMBL/GenBank/DDBJ databases">
        <title>Deep-cultivation of Planctomycetes and their phenomic and genomic characterization uncovers novel biology.</title>
        <authorList>
            <person name="Wiegand S."/>
            <person name="Jogler M."/>
            <person name="Boedeker C."/>
            <person name="Pinto D."/>
            <person name="Vollmers J."/>
            <person name="Rivas-Marin E."/>
            <person name="Kohn T."/>
            <person name="Peeters S.H."/>
            <person name="Heuer A."/>
            <person name="Rast P."/>
            <person name="Oberbeckmann S."/>
            <person name="Bunk B."/>
            <person name="Jeske O."/>
            <person name="Meyerdierks A."/>
            <person name="Storesund J.E."/>
            <person name="Kallscheuer N."/>
            <person name="Luecker S."/>
            <person name="Lage O.M."/>
            <person name="Pohl T."/>
            <person name="Merkel B.J."/>
            <person name="Hornburger P."/>
            <person name="Mueller R.-W."/>
            <person name="Bruemmer F."/>
            <person name="Labrenz M."/>
            <person name="Spormann A.M."/>
            <person name="Op den Camp H."/>
            <person name="Overmann J."/>
            <person name="Amann R."/>
            <person name="Jetten M.S.M."/>
            <person name="Mascher T."/>
            <person name="Medema M.H."/>
            <person name="Devos D.P."/>
            <person name="Kaster A.-K."/>
            <person name="Ovreas L."/>
            <person name="Rohde M."/>
            <person name="Galperin M.Y."/>
            <person name="Jogler C."/>
        </authorList>
    </citation>
    <scope>NUCLEOTIDE SEQUENCE [LARGE SCALE GENOMIC DNA]</scope>
    <source>
        <strain evidence="2 3">Q31a</strain>
    </source>
</reference>
<dbReference type="InterPro" id="IPR029017">
    <property type="entry name" value="Enolase-like_N"/>
</dbReference>
<dbReference type="InterPro" id="IPR036849">
    <property type="entry name" value="Enolase-like_C_sf"/>
</dbReference>
<dbReference type="SUPFAM" id="SSF51604">
    <property type="entry name" value="Enolase C-terminal domain-like"/>
    <property type="match status" value="1"/>
</dbReference>
<keyword evidence="3" id="KW-1185">Reference proteome</keyword>
<proteinExistence type="predicted"/>
<dbReference type="OrthoDB" id="243720at2"/>
<gene>
    <name evidence="2" type="ORF">Q31a_14110</name>
</gene>
<dbReference type="Gene3D" id="3.20.20.120">
    <property type="entry name" value="Enolase-like C-terminal domain"/>
    <property type="match status" value="1"/>
</dbReference>
<evidence type="ECO:0000313" key="2">
    <source>
        <dbReference type="EMBL" id="QDV23115.1"/>
    </source>
</evidence>